<dbReference type="AlphaFoldDB" id="A0A9N9I7Y5"/>
<sequence length="82" mass="9485">MGQELNPGHYKATCYHYNKVWARGKPSVLKAHLANECLSTPEDISKYWRNKLAENNITYTKTFCVQSNIDQHFRSSQPLPSQ</sequence>
<evidence type="ECO:0000313" key="1">
    <source>
        <dbReference type="EMBL" id="CAG8723296.1"/>
    </source>
</evidence>
<comment type="caution">
    <text evidence="1">The sequence shown here is derived from an EMBL/GenBank/DDBJ whole genome shotgun (WGS) entry which is preliminary data.</text>
</comment>
<accession>A0A9N9I7Y5</accession>
<gene>
    <name evidence="1" type="ORF">FMOSSE_LOCUS15156</name>
</gene>
<evidence type="ECO:0000313" key="2">
    <source>
        <dbReference type="Proteomes" id="UP000789375"/>
    </source>
</evidence>
<keyword evidence="2" id="KW-1185">Reference proteome</keyword>
<reference evidence="1" key="1">
    <citation type="submission" date="2021-06" db="EMBL/GenBank/DDBJ databases">
        <authorList>
            <person name="Kallberg Y."/>
            <person name="Tangrot J."/>
            <person name="Rosling A."/>
        </authorList>
    </citation>
    <scope>NUCLEOTIDE SEQUENCE</scope>
    <source>
        <strain evidence="1">87-6 pot B 2015</strain>
    </source>
</reference>
<proteinExistence type="predicted"/>
<feature type="non-terminal residue" evidence="1">
    <location>
        <position position="82"/>
    </location>
</feature>
<name>A0A9N9I7Y5_FUNMO</name>
<organism evidence="1 2">
    <name type="scientific">Funneliformis mosseae</name>
    <name type="common">Endomycorrhizal fungus</name>
    <name type="synonym">Glomus mosseae</name>
    <dbReference type="NCBI Taxonomy" id="27381"/>
    <lineage>
        <taxon>Eukaryota</taxon>
        <taxon>Fungi</taxon>
        <taxon>Fungi incertae sedis</taxon>
        <taxon>Mucoromycota</taxon>
        <taxon>Glomeromycotina</taxon>
        <taxon>Glomeromycetes</taxon>
        <taxon>Glomerales</taxon>
        <taxon>Glomeraceae</taxon>
        <taxon>Funneliformis</taxon>
    </lineage>
</organism>
<dbReference type="EMBL" id="CAJVPP010014163">
    <property type="protein sequence ID" value="CAG8723296.1"/>
    <property type="molecule type" value="Genomic_DNA"/>
</dbReference>
<protein>
    <submittedName>
        <fullName evidence="1">1695_t:CDS:1</fullName>
    </submittedName>
</protein>
<dbReference type="Proteomes" id="UP000789375">
    <property type="component" value="Unassembled WGS sequence"/>
</dbReference>